<dbReference type="AlphaFoldDB" id="A0A327JRX7"/>
<dbReference type="Proteomes" id="UP000249299">
    <property type="component" value="Unassembled WGS sequence"/>
</dbReference>
<comment type="similarity">
    <text evidence="1">Belongs to the SfsA family.</text>
</comment>
<accession>A0A327JRX7</accession>
<dbReference type="InterPro" id="IPR041465">
    <property type="entry name" value="SfsA_N"/>
</dbReference>
<dbReference type="Gene3D" id="2.40.50.580">
    <property type="match status" value="1"/>
</dbReference>
<dbReference type="Pfam" id="PF17746">
    <property type="entry name" value="SfsA_N"/>
    <property type="match status" value="1"/>
</dbReference>
<keyword evidence="5" id="KW-1185">Reference proteome</keyword>
<evidence type="ECO:0000259" key="3">
    <source>
        <dbReference type="Pfam" id="PF17746"/>
    </source>
</evidence>
<evidence type="ECO:0000313" key="5">
    <source>
        <dbReference type="Proteomes" id="UP000249299"/>
    </source>
</evidence>
<feature type="domain" description="SfsA N-terminal OB" evidence="3">
    <location>
        <begin position="13"/>
        <end position="79"/>
    </location>
</feature>
<dbReference type="RefSeq" id="WP_111433723.1">
    <property type="nucleotide sequence ID" value="NZ_JACIGG010000002.1"/>
</dbReference>
<dbReference type="InterPro" id="IPR005224">
    <property type="entry name" value="SfsA"/>
</dbReference>
<gene>
    <name evidence="1" type="primary">sfsA</name>
    <name evidence="4" type="ORF">CH339_07505</name>
</gene>
<name>A0A327JRX7_9HYPH</name>
<dbReference type="HAMAP" id="MF_00095">
    <property type="entry name" value="SfsA"/>
    <property type="match status" value="1"/>
</dbReference>
<dbReference type="CDD" id="cd22359">
    <property type="entry name" value="SfsA-like_bacterial"/>
    <property type="match status" value="1"/>
</dbReference>
<comment type="caution">
    <text evidence="4">The sequence shown here is derived from an EMBL/GenBank/DDBJ whole genome shotgun (WGS) entry which is preliminary data.</text>
</comment>
<dbReference type="GO" id="GO:0003677">
    <property type="term" value="F:DNA binding"/>
    <property type="evidence" value="ECO:0007669"/>
    <property type="project" value="InterPro"/>
</dbReference>
<dbReference type="FunFam" id="2.40.50.580:FF:000001">
    <property type="entry name" value="Sugar fermentation stimulation protein A"/>
    <property type="match status" value="1"/>
</dbReference>
<dbReference type="Pfam" id="PF03749">
    <property type="entry name" value="SfsA"/>
    <property type="match status" value="1"/>
</dbReference>
<reference evidence="4 5" key="1">
    <citation type="submission" date="2017-07" db="EMBL/GenBank/DDBJ databases">
        <title>Draft Genome Sequences of Select Purple Nonsulfur Bacteria.</title>
        <authorList>
            <person name="Lasarre B."/>
            <person name="Mckinlay J.B."/>
        </authorList>
    </citation>
    <scope>NUCLEOTIDE SEQUENCE [LARGE SCALE GENOMIC DNA]</scope>
    <source>
        <strain evidence="4 5">DSM 11290</strain>
    </source>
</reference>
<feature type="domain" description="Sugar fermentation stimulation protein C-terminal" evidence="2">
    <location>
        <begin position="83"/>
        <end position="221"/>
    </location>
</feature>
<organism evidence="4 5">
    <name type="scientific">Rhodobium orientis</name>
    <dbReference type="NCBI Taxonomy" id="34017"/>
    <lineage>
        <taxon>Bacteria</taxon>
        <taxon>Pseudomonadati</taxon>
        <taxon>Pseudomonadota</taxon>
        <taxon>Alphaproteobacteria</taxon>
        <taxon>Hyphomicrobiales</taxon>
        <taxon>Rhodobiaceae</taxon>
        <taxon>Rhodobium</taxon>
    </lineage>
</organism>
<evidence type="ECO:0000313" key="4">
    <source>
        <dbReference type="EMBL" id="RAI28183.1"/>
    </source>
</evidence>
<evidence type="ECO:0000259" key="2">
    <source>
        <dbReference type="Pfam" id="PF03749"/>
    </source>
</evidence>
<sequence>MRLPLPLTEGRLVQRYKRFLADVELADGEIVTAHCPNPGSMTGLKAPGSRVWLSRSANPKRKLAHTLELVEADGVLVGINTNNPNTLVAEAIAAGTIPELAGYETLRREVRYGVNSRVDILLESEGRPPCYVEVKNVHLLREPMLSEFPDSVTTRGAKHLRELSDMVAAGHRAVMMFLIQRPDTDRISLARDIDPAYGLAFDAAIAAGVEALSWRCEITTEEITVVAPVPVLDLAPTIA</sequence>
<dbReference type="Gene3D" id="3.40.1350.60">
    <property type="match status" value="1"/>
</dbReference>
<dbReference type="NCBIfam" id="TIGR00230">
    <property type="entry name" value="sfsA"/>
    <property type="match status" value="1"/>
</dbReference>
<protein>
    <recommendedName>
        <fullName evidence="1">Sugar fermentation stimulation protein homolog</fullName>
    </recommendedName>
</protein>
<dbReference type="PANTHER" id="PTHR30545:SF2">
    <property type="entry name" value="SUGAR FERMENTATION STIMULATION PROTEIN A"/>
    <property type="match status" value="1"/>
</dbReference>
<proteinExistence type="inferred from homology"/>
<evidence type="ECO:0000256" key="1">
    <source>
        <dbReference type="HAMAP-Rule" id="MF_00095"/>
    </source>
</evidence>
<dbReference type="EMBL" id="NPEV01000011">
    <property type="protein sequence ID" value="RAI28183.1"/>
    <property type="molecule type" value="Genomic_DNA"/>
</dbReference>
<dbReference type="PANTHER" id="PTHR30545">
    <property type="entry name" value="SUGAR FERMENTATION STIMULATION PROTEIN A"/>
    <property type="match status" value="1"/>
</dbReference>
<dbReference type="InterPro" id="IPR040452">
    <property type="entry name" value="SfsA_C"/>
</dbReference>
<dbReference type="OrthoDB" id="9802365at2"/>